<proteinExistence type="inferred from homology"/>
<keyword evidence="6 13" id="KW-0332">GMP biosynthesis</keyword>
<dbReference type="PANTHER" id="PTHR11911">
    <property type="entry name" value="INOSINE-5-MONOPHOSPHATE DEHYDROGENASE RELATED"/>
    <property type="match status" value="1"/>
</dbReference>
<dbReference type="InterPro" id="IPR013785">
    <property type="entry name" value="Aldolase_TIM"/>
</dbReference>
<evidence type="ECO:0000313" key="23">
    <source>
        <dbReference type="Proteomes" id="UP000500930"/>
    </source>
</evidence>
<dbReference type="InterPro" id="IPR046342">
    <property type="entry name" value="CBS_dom_sf"/>
</dbReference>
<feature type="binding site" evidence="13">
    <location>
        <position position="465"/>
    </location>
    <ligand>
        <name>K(+)</name>
        <dbReference type="ChEBI" id="CHEBI:29103"/>
        <note>ligand shared between two tetrameric partners</note>
    </ligand>
</feature>
<feature type="binding site" evidence="13 15">
    <location>
        <begin position="359"/>
        <end position="360"/>
    </location>
    <ligand>
        <name>IMP</name>
        <dbReference type="ChEBI" id="CHEBI:58053"/>
    </ligand>
</feature>
<feature type="binding site" evidence="13">
    <location>
        <position position="246"/>
    </location>
    <ligand>
        <name>NAD(+)</name>
        <dbReference type="ChEBI" id="CHEBI:57540"/>
    </ligand>
</feature>
<keyword evidence="4 13" id="KW-0479">Metal-binding</keyword>
<dbReference type="PROSITE" id="PS51371">
    <property type="entry name" value="CBS"/>
    <property type="match status" value="2"/>
</dbReference>
<dbReference type="EMBL" id="CP046391">
    <property type="protein sequence ID" value="QJC27231.1"/>
    <property type="molecule type" value="Genomic_DNA"/>
</dbReference>
<comment type="caution">
    <text evidence="13">Lacks conserved residue(s) required for the propagation of feature annotation.</text>
</comment>
<dbReference type="HAMAP" id="MF_01964">
    <property type="entry name" value="IMPDH"/>
    <property type="match status" value="1"/>
</dbReference>
<evidence type="ECO:0000256" key="4">
    <source>
        <dbReference type="ARBA" id="ARBA00022723"/>
    </source>
</evidence>
<keyword evidence="7 13" id="KW-0658">Purine biosynthesis</keyword>
<feature type="domain" description="CBS" evidence="21">
    <location>
        <begin position="151"/>
        <end position="211"/>
    </location>
</feature>
<dbReference type="Proteomes" id="UP000500930">
    <property type="component" value="Chromosome"/>
</dbReference>
<evidence type="ECO:0000256" key="16">
    <source>
        <dbReference type="PIRSR" id="PIRSR000130-3"/>
    </source>
</evidence>
<dbReference type="FunFam" id="3.20.20.70:FF:000003">
    <property type="entry name" value="GMP reductase"/>
    <property type="match status" value="1"/>
</dbReference>
<keyword evidence="5" id="KW-0677">Repeat</keyword>
<dbReference type="KEGG" id="aplt:ANPL_00565"/>
<dbReference type="Pfam" id="PF00478">
    <property type="entry name" value="IMPDH"/>
    <property type="match status" value="1"/>
</dbReference>
<comment type="cofactor">
    <cofactor evidence="1 13">
        <name>K(+)</name>
        <dbReference type="ChEBI" id="CHEBI:29103"/>
    </cofactor>
</comment>
<dbReference type="UniPathway" id="UPA00601">
    <property type="reaction ID" value="UER00295"/>
</dbReference>
<dbReference type="AlphaFoldDB" id="A0A858PXB3"/>
<dbReference type="InterPro" id="IPR015875">
    <property type="entry name" value="IMP_DH/GMP_Rdtase_CS"/>
</dbReference>
<comment type="catalytic activity">
    <reaction evidence="12 13 20">
        <text>IMP + NAD(+) + H2O = XMP + NADH + H(+)</text>
        <dbReference type="Rhea" id="RHEA:11708"/>
        <dbReference type="ChEBI" id="CHEBI:15377"/>
        <dbReference type="ChEBI" id="CHEBI:15378"/>
        <dbReference type="ChEBI" id="CHEBI:57464"/>
        <dbReference type="ChEBI" id="CHEBI:57540"/>
        <dbReference type="ChEBI" id="CHEBI:57945"/>
        <dbReference type="ChEBI" id="CHEBI:58053"/>
        <dbReference type="EC" id="1.1.1.205"/>
    </reaction>
</comment>
<evidence type="ECO:0000256" key="14">
    <source>
        <dbReference type="PIRSR" id="PIRSR000130-1"/>
    </source>
</evidence>
<gene>
    <name evidence="13 22" type="primary">guaB</name>
    <name evidence="22" type="ORF">ANPL_00565</name>
</gene>
<sequence length="490" mass="52333">MIVDISYSFDDVLIVPSHSDVLPVDTDVSTYVTRDLQLNIPIMSAAMDTVTESKLAIAVAQHGGLGCVHKNMTIDRQVAEVQKVKKYESWIVSNPVTVSPDDTLKTVLSIMQQRSYSGIPVVTDSNKLVGIITNRDVRFVEDMNCKVNDIMTKTGLVTVREGVSQSEATKLLHRHKIERLIVTDDSGHCIGLITVKDMDRFNQFPHSCKDIKARLRVAAAVGAGTREGIERAEALINAEADVIVVDTAHGHSARVLKTIREIKSLFPDAQVIGGNVATAAGAQALIEAGVDAIKVGIGPGSICTTRIVTGVGVPQFSAIRSVAAVCKDAGVGVIADGGIKHSGDIAKSIAAGADVVMIGSIFAGTDESPGDTVIYNGRAYKCYRGMGSVMAMKEGASDRYFQETSSKFIPEGVEGRVPFKGAAADVIYQLVGGLRSSMGYTGNRTITEMKQNCKFTVITSAGLQESHVHGVTITRETPNYHPPTFHTSNS</sequence>
<evidence type="ECO:0000256" key="8">
    <source>
        <dbReference type="ARBA" id="ARBA00022958"/>
    </source>
</evidence>
<feature type="active site" description="Proton acceptor" evidence="13 14">
    <location>
        <position position="399"/>
    </location>
</feature>
<dbReference type="GO" id="GO:0006177">
    <property type="term" value="P:GMP biosynthetic process"/>
    <property type="evidence" value="ECO:0007669"/>
    <property type="project" value="UniProtKB-UniRule"/>
</dbReference>
<evidence type="ECO:0000256" key="5">
    <source>
        <dbReference type="ARBA" id="ARBA00022737"/>
    </source>
</evidence>
<dbReference type="CDD" id="cd00381">
    <property type="entry name" value="IMPDH"/>
    <property type="match status" value="1"/>
</dbReference>
<dbReference type="PROSITE" id="PS00487">
    <property type="entry name" value="IMP_DH_GMP_RED"/>
    <property type="match status" value="1"/>
</dbReference>
<keyword evidence="9 13" id="KW-0560">Oxidoreductase</keyword>
<keyword evidence="11 18" id="KW-0129">CBS domain</keyword>
<feature type="binding site" evidence="13 15">
    <location>
        <position position="411"/>
    </location>
    <ligand>
        <name>IMP</name>
        <dbReference type="ChEBI" id="CHEBI:58053"/>
    </ligand>
</feature>
<evidence type="ECO:0000256" key="15">
    <source>
        <dbReference type="PIRSR" id="PIRSR000130-2"/>
    </source>
</evidence>
<dbReference type="GO" id="GO:0003938">
    <property type="term" value="F:IMP dehydrogenase activity"/>
    <property type="evidence" value="ECO:0007669"/>
    <property type="project" value="UniProtKB-UniRule"/>
</dbReference>
<evidence type="ECO:0000256" key="10">
    <source>
        <dbReference type="ARBA" id="ARBA00023027"/>
    </source>
</evidence>
<accession>A0A858PXB3</accession>
<dbReference type="InterPro" id="IPR005990">
    <property type="entry name" value="IMP_DH"/>
</dbReference>
<dbReference type="SMART" id="SM00116">
    <property type="entry name" value="CBS"/>
    <property type="match status" value="2"/>
</dbReference>
<evidence type="ECO:0000256" key="18">
    <source>
        <dbReference type="PROSITE-ProRule" id="PRU00703"/>
    </source>
</evidence>
<comment type="function">
    <text evidence="13">Catalyzes the conversion of inosine 5'-phosphate (IMP) to xanthosine 5'-phosphate (XMP), the first committed and rate-limiting step in the de novo synthesis of guanine nucleotides, and therefore plays an important role in the regulation of cell growth.</text>
</comment>
<dbReference type="SMART" id="SM01240">
    <property type="entry name" value="IMPDH"/>
    <property type="match status" value="1"/>
</dbReference>
<evidence type="ECO:0000256" key="11">
    <source>
        <dbReference type="ARBA" id="ARBA00023122"/>
    </source>
</evidence>
<evidence type="ECO:0000256" key="13">
    <source>
        <dbReference type="HAMAP-Rule" id="MF_01964"/>
    </source>
</evidence>
<organism evidence="22 23">
    <name type="scientific">Anaplasma platys</name>
    <dbReference type="NCBI Taxonomy" id="949"/>
    <lineage>
        <taxon>Bacteria</taxon>
        <taxon>Pseudomonadati</taxon>
        <taxon>Pseudomonadota</taxon>
        <taxon>Alphaproteobacteria</taxon>
        <taxon>Rickettsiales</taxon>
        <taxon>Anaplasmataceae</taxon>
        <taxon>Anaplasma</taxon>
    </lineage>
</organism>
<evidence type="ECO:0000256" key="6">
    <source>
        <dbReference type="ARBA" id="ARBA00022749"/>
    </source>
</evidence>
<dbReference type="CDD" id="cd04601">
    <property type="entry name" value="CBS_pair_IMPDH"/>
    <property type="match status" value="1"/>
</dbReference>
<evidence type="ECO:0000259" key="21">
    <source>
        <dbReference type="PROSITE" id="PS51371"/>
    </source>
</evidence>
<dbReference type="GO" id="GO:0046872">
    <property type="term" value="F:metal ion binding"/>
    <property type="evidence" value="ECO:0007669"/>
    <property type="project" value="UniProtKB-UniRule"/>
</dbReference>
<keyword evidence="8 13" id="KW-0630">Potassium</keyword>
<dbReference type="Gene3D" id="3.20.20.70">
    <property type="entry name" value="Aldolase class I"/>
    <property type="match status" value="1"/>
</dbReference>
<evidence type="ECO:0000256" key="9">
    <source>
        <dbReference type="ARBA" id="ARBA00023002"/>
    </source>
</evidence>
<keyword evidence="23" id="KW-1185">Reference proteome</keyword>
<dbReference type="PIRSF" id="PIRSF000130">
    <property type="entry name" value="IMPDH"/>
    <property type="match status" value="1"/>
</dbReference>
<evidence type="ECO:0000256" key="3">
    <source>
        <dbReference type="ARBA" id="ARBA00011881"/>
    </source>
</evidence>
<feature type="binding site" description="in other chain" evidence="13 17">
    <location>
        <position position="300"/>
    </location>
    <ligand>
        <name>K(+)</name>
        <dbReference type="ChEBI" id="CHEBI:29103"/>
        <note>ligand shared between two tetrameric partners</note>
    </ligand>
</feature>
<dbReference type="Pfam" id="PF00571">
    <property type="entry name" value="CBS"/>
    <property type="match status" value="2"/>
</dbReference>
<feature type="binding site" evidence="13 16">
    <location>
        <begin position="296"/>
        <end position="298"/>
    </location>
    <ligand>
        <name>NAD(+)</name>
        <dbReference type="ChEBI" id="CHEBI:57540"/>
    </ligand>
</feature>
<comment type="activity regulation">
    <text evidence="13">Mycophenolic acid (MPA) is a non-competitive inhibitor that prevents formation of the closed enzyme conformation by binding to the same site as the amobile flap. In contrast, mizoribine monophosphate (MZP) is a competitive inhibitor that induces the closed conformation. MPA is a potent inhibitor of mammalian IMPDHs but a poor inhibitor of the bacterial enzymes. MZP is a more potent inhibitor of bacterial IMPDH.</text>
</comment>
<keyword evidence="10 13" id="KW-0520">NAD</keyword>
<dbReference type="InterPro" id="IPR000644">
    <property type="entry name" value="CBS_dom"/>
</dbReference>
<dbReference type="EC" id="1.1.1.205" evidence="13 20"/>
<evidence type="ECO:0000256" key="20">
    <source>
        <dbReference type="RuleBase" id="RU003928"/>
    </source>
</evidence>
<feature type="active site" description="Thioimidate intermediate" evidence="13 14">
    <location>
        <position position="303"/>
    </location>
</feature>
<feature type="binding site" evidence="13 15">
    <location>
        <begin position="336"/>
        <end position="338"/>
    </location>
    <ligand>
        <name>IMP</name>
        <dbReference type="ChEBI" id="CHEBI:58053"/>
    </ligand>
</feature>
<feature type="binding site" evidence="13 15">
    <location>
        <position position="301"/>
    </location>
    <ligand>
        <name>IMP</name>
        <dbReference type="ChEBI" id="CHEBI:58053"/>
    </ligand>
</feature>
<dbReference type="NCBIfam" id="TIGR01302">
    <property type="entry name" value="IMP_dehydrog"/>
    <property type="match status" value="1"/>
</dbReference>
<comment type="similarity">
    <text evidence="2 13 19">Belongs to the IMPDH/GMPR family.</text>
</comment>
<evidence type="ECO:0000256" key="2">
    <source>
        <dbReference type="ARBA" id="ARBA00005502"/>
    </source>
</evidence>
<evidence type="ECO:0000256" key="12">
    <source>
        <dbReference type="ARBA" id="ARBA00048028"/>
    </source>
</evidence>
<feature type="domain" description="CBS" evidence="21">
    <location>
        <begin position="91"/>
        <end position="150"/>
    </location>
</feature>
<evidence type="ECO:0000256" key="7">
    <source>
        <dbReference type="ARBA" id="ARBA00022755"/>
    </source>
</evidence>
<reference evidence="22 23" key="1">
    <citation type="journal article" date="2020" name="Pathogens">
        <title>First Whole Genome Sequence of Anaplasma platys, an Obligate Intracellular Rickettsial Pathogen of Dogs.</title>
        <authorList>
            <person name="Llanes A."/>
            <person name="Rajeev S."/>
        </authorList>
    </citation>
    <scope>NUCLEOTIDE SEQUENCE [LARGE SCALE GENOMIC DNA]</scope>
    <source>
        <strain evidence="22 23">S3</strain>
    </source>
</reference>
<dbReference type="GO" id="GO:0006183">
    <property type="term" value="P:GTP biosynthetic process"/>
    <property type="evidence" value="ECO:0007669"/>
    <property type="project" value="TreeGrafter"/>
</dbReference>
<feature type="binding site" description="in other chain" evidence="13 17">
    <location>
        <position position="303"/>
    </location>
    <ligand>
        <name>K(+)</name>
        <dbReference type="ChEBI" id="CHEBI:29103"/>
        <note>ligand shared between two tetrameric partners</note>
    </ligand>
</feature>
<dbReference type="SUPFAM" id="SSF54631">
    <property type="entry name" value="CBS-domain pair"/>
    <property type="match status" value="1"/>
</dbReference>
<evidence type="ECO:0000256" key="19">
    <source>
        <dbReference type="RuleBase" id="RU003927"/>
    </source>
</evidence>
<protein>
    <recommendedName>
        <fullName evidence="13 20">Inosine-5'-monophosphate dehydrogenase</fullName>
        <shortName evidence="13">IMP dehydrogenase</shortName>
        <shortName evidence="13">IMPD</shortName>
        <shortName evidence="13">IMPDH</shortName>
        <ecNumber evidence="13 20">1.1.1.205</ecNumber>
    </recommendedName>
</protein>
<feature type="binding site" description="in other chain" evidence="13 17">
    <location>
        <position position="298"/>
    </location>
    <ligand>
        <name>K(+)</name>
        <dbReference type="ChEBI" id="CHEBI:29103"/>
        <note>ligand shared between two tetrameric partners</note>
    </ligand>
</feature>
<comment type="subunit">
    <text evidence="3 13">Homotetramer.</text>
</comment>
<dbReference type="GO" id="GO:0000166">
    <property type="term" value="F:nucleotide binding"/>
    <property type="evidence" value="ECO:0007669"/>
    <property type="project" value="UniProtKB-UniRule"/>
</dbReference>
<feature type="binding site" evidence="13">
    <location>
        <position position="466"/>
    </location>
    <ligand>
        <name>K(+)</name>
        <dbReference type="ChEBI" id="CHEBI:29103"/>
        <note>ligand shared between two tetrameric partners</note>
    </ligand>
</feature>
<dbReference type="PANTHER" id="PTHR11911:SF111">
    <property type="entry name" value="INOSINE-5'-MONOPHOSPHATE DEHYDROGENASE"/>
    <property type="match status" value="1"/>
</dbReference>
<evidence type="ECO:0000256" key="1">
    <source>
        <dbReference type="ARBA" id="ARBA00001958"/>
    </source>
</evidence>
<name>A0A858PXB3_9RICK</name>
<comment type="pathway">
    <text evidence="13 20">Purine metabolism; XMP biosynthesis via de novo pathway; XMP from IMP: step 1/1.</text>
</comment>
<evidence type="ECO:0000256" key="17">
    <source>
        <dbReference type="PIRSR" id="PIRSR000130-4"/>
    </source>
</evidence>
<feature type="binding site" evidence="13 15">
    <location>
        <begin position="383"/>
        <end position="387"/>
    </location>
    <ligand>
        <name>IMP</name>
        <dbReference type="ChEBI" id="CHEBI:58053"/>
    </ligand>
</feature>
<dbReference type="InterPro" id="IPR001093">
    <property type="entry name" value="IMP_DH_GMPRt"/>
</dbReference>
<feature type="binding site" evidence="16">
    <location>
        <begin position="246"/>
        <end position="248"/>
    </location>
    <ligand>
        <name>NAD(+)</name>
        <dbReference type="ChEBI" id="CHEBI:57540"/>
    </ligand>
</feature>
<feature type="binding site" evidence="13">
    <location>
        <position position="467"/>
    </location>
    <ligand>
        <name>K(+)</name>
        <dbReference type="ChEBI" id="CHEBI:29103"/>
        <note>ligand shared between two tetrameric partners</note>
    </ligand>
</feature>
<evidence type="ECO:0000313" key="22">
    <source>
        <dbReference type="EMBL" id="QJC27231.1"/>
    </source>
</evidence>
<dbReference type="SUPFAM" id="SSF51412">
    <property type="entry name" value="Inosine monophosphate dehydrogenase (IMPDH)"/>
    <property type="match status" value="1"/>
</dbReference>